<organism evidence="2 3">
    <name type="scientific">Alteromonas halophila</name>
    <dbReference type="NCBI Taxonomy" id="516698"/>
    <lineage>
        <taxon>Bacteria</taxon>
        <taxon>Pseudomonadati</taxon>
        <taxon>Pseudomonadota</taxon>
        <taxon>Gammaproteobacteria</taxon>
        <taxon>Alteromonadales</taxon>
        <taxon>Alteromonadaceae</taxon>
        <taxon>Alteromonas/Salinimonas group</taxon>
        <taxon>Alteromonas</taxon>
    </lineage>
</organism>
<dbReference type="AlphaFoldDB" id="A0A918MWA3"/>
<reference evidence="2" key="2">
    <citation type="submission" date="2020-09" db="EMBL/GenBank/DDBJ databases">
        <authorList>
            <person name="Sun Q."/>
            <person name="Kim S."/>
        </authorList>
    </citation>
    <scope>NUCLEOTIDE SEQUENCE</scope>
    <source>
        <strain evidence="2">KCTC 22164</strain>
    </source>
</reference>
<dbReference type="EMBL" id="BMXP01000001">
    <property type="protein sequence ID" value="GGW77107.1"/>
    <property type="molecule type" value="Genomic_DNA"/>
</dbReference>
<feature type="compositionally biased region" description="Polar residues" evidence="1">
    <location>
        <begin position="9"/>
        <end position="23"/>
    </location>
</feature>
<evidence type="ECO:0000313" key="2">
    <source>
        <dbReference type="EMBL" id="GGW77107.1"/>
    </source>
</evidence>
<keyword evidence="3" id="KW-1185">Reference proteome</keyword>
<dbReference type="RefSeq" id="WP_189403735.1">
    <property type="nucleotide sequence ID" value="NZ_BMXP01000001.1"/>
</dbReference>
<gene>
    <name evidence="2" type="ORF">GCM10007391_07540</name>
</gene>
<name>A0A918MWA3_9ALTE</name>
<sequence>MSIIKTLEQLGQNPGMSPETLSVQQREEIQRLKDSALFINASMNISDPDEPDDSPDPDKNPDR</sequence>
<reference evidence="2" key="1">
    <citation type="journal article" date="2014" name="Int. J. Syst. Evol. Microbiol.">
        <title>Complete genome sequence of Corynebacterium casei LMG S-19264T (=DSM 44701T), isolated from a smear-ripened cheese.</title>
        <authorList>
            <consortium name="US DOE Joint Genome Institute (JGI-PGF)"/>
            <person name="Walter F."/>
            <person name="Albersmeier A."/>
            <person name="Kalinowski J."/>
            <person name="Ruckert C."/>
        </authorList>
    </citation>
    <scope>NUCLEOTIDE SEQUENCE</scope>
    <source>
        <strain evidence="2">KCTC 22164</strain>
    </source>
</reference>
<feature type="region of interest" description="Disordered" evidence="1">
    <location>
        <begin position="1"/>
        <end position="23"/>
    </location>
</feature>
<accession>A0A918MWA3</accession>
<protein>
    <submittedName>
        <fullName evidence="2">Uncharacterized protein</fullName>
    </submittedName>
</protein>
<comment type="caution">
    <text evidence="2">The sequence shown here is derived from an EMBL/GenBank/DDBJ whole genome shotgun (WGS) entry which is preliminary data.</text>
</comment>
<proteinExistence type="predicted"/>
<evidence type="ECO:0000256" key="1">
    <source>
        <dbReference type="SAM" id="MobiDB-lite"/>
    </source>
</evidence>
<evidence type="ECO:0000313" key="3">
    <source>
        <dbReference type="Proteomes" id="UP000631300"/>
    </source>
</evidence>
<dbReference type="Proteomes" id="UP000631300">
    <property type="component" value="Unassembled WGS sequence"/>
</dbReference>
<feature type="region of interest" description="Disordered" evidence="1">
    <location>
        <begin position="42"/>
        <end position="63"/>
    </location>
</feature>